<accession>A0A1U7D5T0</accession>
<dbReference type="InterPro" id="IPR009531">
    <property type="entry name" value="DUF1150"/>
</dbReference>
<organism evidence="1 2">
    <name type="scientific">Salipiger profundus</name>
    <dbReference type="NCBI Taxonomy" id="1229727"/>
    <lineage>
        <taxon>Bacteria</taxon>
        <taxon>Pseudomonadati</taxon>
        <taxon>Pseudomonadota</taxon>
        <taxon>Alphaproteobacteria</taxon>
        <taxon>Rhodobacterales</taxon>
        <taxon>Roseobacteraceae</taxon>
        <taxon>Salipiger</taxon>
    </lineage>
</organism>
<protein>
    <submittedName>
        <fullName evidence="1">Putative small protein</fullName>
    </submittedName>
</protein>
<dbReference type="Proteomes" id="UP000186559">
    <property type="component" value="Chromosome"/>
</dbReference>
<dbReference type="AlphaFoldDB" id="A0A1U7D5T0"/>
<evidence type="ECO:0000313" key="1">
    <source>
        <dbReference type="EMBL" id="APX23537.1"/>
    </source>
</evidence>
<proteinExistence type="predicted"/>
<dbReference type="STRING" id="1229727.Ga0080559_TMP2741"/>
<reference evidence="1 2" key="1">
    <citation type="submission" date="2016-03" db="EMBL/GenBank/DDBJ databases">
        <title>Deep-sea bacteria in the southern Pacific.</title>
        <authorList>
            <person name="Tang K."/>
        </authorList>
    </citation>
    <scope>NUCLEOTIDE SEQUENCE [LARGE SCALE GENOMIC DNA]</scope>
    <source>
        <strain evidence="1 2">JLT2016</strain>
    </source>
</reference>
<evidence type="ECO:0000313" key="2">
    <source>
        <dbReference type="Proteomes" id="UP000186559"/>
    </source>
</evidence>
<dbReference type="RefSeq" id="WP_017468682.1">
    <property type="nucleotide sequence ID" value="NZ_BMEW01000009.1"/>
</dbReference>
<keyword evidence="2" id="KW-1185">Reference proteome</keyword>
<dbReference type="OrthoDB" id="7205167at2"/>
<dbReference type="EMBL" id="CP014796">
    <property type="protein sequence ID" value="APX23537.1"/>
    <property type="molecule type" value="Genomic_DNA"/>
</dbReference>
<dbReference type="KEGG" id="tpro:Ga0080559_TMP2741"/>
<name>A0A1U7D5T0_9RHOB</name>
<gene>
    <name evidence="1" type="ORF">Ga0080559_TMP2741</name>
</gene>
<sequence>MNTKFDFNSLPGQDRIVYVRPVAAEDLPEEVQSQLDGLEMLYAVHNADGERLALVKDRKLAFILARQNDLAPVTVH</sequence>
<dbReference type="Pfam" id="PF06620">
    <property type="entry name" value="DUF1150"/>
    <property type="match status" value="1"/>
</dbReference>